<feature type="region of interest" description="Disordered" evidence="1">
    <location>
        <begin position="80"/>
        <end position="139"/>
    </location>
</feature>
<protein>
    <submittedName>
        <fullName evidence="2">Uncharacterized protein</fullName>
    </submittedName>
</protein>
<gene>
    <name evidence="2" type="ORF">Airi01_065190</name>
</gene>
<sequence length="139" mass="14130">MECAPALRAGSYTVEIRGTALNVTERMGLLGEIHALHTAARQPAAVHLRLSSTCLPPAASRPPSASSLLASRAVLARLAPAGASPPDASLPDTSLPDTSLPDTSLPDTSRLSPAYGALSGMRRSCPRGGDAAPLLVGGR</sequence>
<comment type="caution">
    <text evidence="2">The sequence shown here is derived from an EMBL/GenBank/DDBJ whole genome shotgun (WGS) entry which is preliminary data.</text>
</comment>
<accession>A0A9W6RQD5</accession>
<feature type="compositionally biased region" description="Polar residues" evidence="1">
    <location>
        <begin position="91"/>
        <end position="111"/>
    </location>
</feature>
<evidence type="ECO:0000313" key="2">
    <source>
        <dbReference type="EMBL" id="GLY78252.1"/>
    </source>
</evidence>
<organism evidence="2 3">
    <name type="scientific">Actinoallomurus iriomotensis</name>
    <dbReference type="NCBI Taxonomy" id="478107"/>
    <lineage>
        <taxon>Bacteria</taxon>
        <taxon>Bacillati</taxon>
        <taxon>Actinomycetota</taxon>
        <taxon>Actinomycetes</taxon>
        <taxon>Streptosporangiales</taxon>
        <taxon>Thermomonosporaceae</taxon>
        <taxon>Actinoallomurus</taxon>
    </lineage>
</organism>
<dbReference type="EMBL" id="BSTJ01000009">
    <property type="protein sequence ID" value="GLY78252.1"/>
    <property type="molecule type" value="Genomic_DNA"/>
</dbReference>
<dbReference type="AlphaFoldDB" id="A0A9W6RQD5"/>
<proteinExistence type="predicted"/>
<name>A0A9W6RQD5_9ACTN</name>
<evidence type="ECO:0000313" key="3">
    <source>
        <dbReference type="Proteomes" id="UP001165135"/>
    </source>
</evidence>
<dbReference type="Proteomes" id="UP001165135">
    <property type="component" value="Unassembled WGS sequence"/>
</dbReference>
<evidence type="ECO:0000256" key="1">
    <source>
        <dbReference type="SAM" id="MobiDB-lite"/>
    </source>
</evidence>
<reference evidence="2" key="1">
    <citation type="submission" date="2023-03" db="EMBL/GenBank/DDBJ databases">
        <title>Actinoallomurus iriomotensis NBRC 103681.</title>
        <authorList>
            <person name="Ichikawa N."/>
            <person name="Sato H."/>
            <person name="Tonouchi N."/>
        </authorList>
    </citation>
    <scope>NUCLEOTIDE SEQUENCE</scope>
    <source>
        <strain evidence="2">NBRC 103681</strain>
    </source>
</reference>